<dbReference type="Proteomes" id="UP000630445">
    <property type="component" value="Unassembled WGS sequence"/>
</dbReference>
<dbReference type="OrthoDB" id="10260355at2759"/>
<dbReference type="PRINTS" id="PR00368">
    <property type="entry name" value="FADPNR"/>
</dbReference>
<keyword evidence="6" id="KW-1185">Reference proteome</keyword>
<organism evidence="5 6">
    <name type="scientific">Aspergillus hiratsukae</name>
    <dbReference type="NCBI Taxonomy" id="1194566"/>
    <lineage>
        <taxon>Eukaryota</taxon>
        <taxon>Fungi</taxon>
        <taxon>Dikarya</taxon>
        <taxon>Ascomycota</taxon>
        <taxon>Pezizomycotina</taxon>
        <taxon>Eurotiomycetes</taxon>
        <taxon>Eurotiomycetidae</taxon>
        <taxon>Eurotiales</taxon>
        <taxon>Aspergillaceae</taxon>
        <taxon>Aspergillus</taxon>
        <taxon>Aspergillus subgen. Fumigati</taxon>
    </lineage>
</organism>
<feature type="domain" description="FAD/NAD(P)-binding" evidence="4">
    <location>
        <begin position="8"/>
        <end position="147"/>
    </location>
</feature>
<sequence length="335" mass="36126">MATPTSTYDALIVGSGPAGLSIALGLSRIHRRAAIFTKPGGAGFRNEAAHEMHNVLSRDSTPPEAFRRIATEEIKKYGTVEFIEAEIVAMQQSQTDSHTFRVTAADGRSWQGRKLALAMGCIDVFPEIEGYAENWPQNIFQCLFCDGHERSHLPGGILTFPQPMYAHMAQMMHLLVTPTSGPVTVFTDGPVAEDEAMKAAVEKLNALQCRIETARILRLVAVPAPDMGVRVLLEGGREYKMGYLGHRPRTVLAGLDMITQLGIEIEDDPILGQSVKTDPLFSTNVPGVFVAGDAATPMKVVANAMGSGSTVAAGIVQQLVAEDMDILLAEKKPID</sequence>
<evidence type="ECO:0000259" key="4">
    <source>
        <dbReference type="Pfam" id="PF07992"/>
    </source>
</evidence>
<dbReference type="InterPro" id="IPR036188">
    <property type="entry name" value="FAD/NAD-bd_sf"/>
</dbReference>
<evidence type="ECO:0000256" key="3">
    <source>
        <dbReference type="ARBA" id="ARBA00023002"/>
    </source>
</evidence>
<dbReference type="InterPro" id="IPR050097">
    <property type="entry name" value="Ferredoxin-NADP_redctase_2"/>
</dbReference>
<dbReference type="AlphaFoldDB" id="A0A8H6P2R4"/>
<dbReference type="InterPro" id="IPR023753">
    <property type="entry name" value="FAD/NAD-binding_dom"/>
</dbReference>
<comment type="similarity">
    <text evidence="1">Belongs to the class-II pyridine nucleotide-disulfide oxidoreductase family.</text>
</comment>
<comment type="caution">
    <text evidence="5">The sequence shown here is derived from an EMBL/GenBank/DDBJ whole genome shotgun (WGS) entry which is preliminary data.</text>
</comment>
<dbReference type="PANTHER" id="PTHR48105">
    <property type="entry name" value="THIOREDOXIN REDUCTASE 1-RELATED-RELATED"/>
    <property type="match status" value="1"/>
</dbReference>
<reference evidence="5" key="1">
    <citation type="submission" date="2020-06" db="EMBL/GenBank/DDBJ databases">
        <title>Draft genome sequences of strains closely related to Aspergillus parafelis and Aspergillus hiratsukae.</title>
        <authorList>
            <person name="Dos Santos R.A.C."/>
            <person name="Rivero-Menendez O."/>
            <person name="Steenwyk J.L."/>
            <person name="Mead M.E."/>
            <person name="Goldman G.H."/>
            <person name="Alastruey-Izquierdo A."/>
            <person name="Rokas A."/>
        </authorList>
    </citation>
    <scope>NUCLEOTIDE SEQUENCE</scope>
    <source>
        <strain evidence="5">CNM-CM5793</strain>
    </source>
</reference>
<evidence type="ECO:0000313" key="5">
    <source>
        <dbReference type="EMBL" id="KAF7115513.1"/>
    </source>
</evidence>
<dbReference type="Gene3D" id="3.50.50.60">
    <property type="entry name" value="FAD/NAD(P)-binding domain"/>
    <property type="match status" value="2"/>
</dbReference>
<keyword evidence="3" id="KW-0560">Oxidoreductase</keyword>
<evidence type="ECO:0000256" key="2">
    <source>
        <dbReference type="ARBA" id="ARBA00022630"/>
    </source>
</evidence>
<dbReference type="GO" id="GO:0016491">
    <property type="term" value="F:oxidoreductase activity"/>
    <property type="evidence" value="ECO:0007669"/>
    <property type="project" value="UniProtKB-KW"/>
</dbReference>
<evidence type="ECO:0000256" key="1">
    <source>
        <dbReference type="ARBA" id="ARBA00009333"/>
    </source>
</evidence>
<evidence type="ECO:0000313" key="6">
    <source>
        <dbReference type="Proteomes" id="UP000630445"/>
    </source>
</evidence>
<dbReference type="EMBL" id="JACBAD010002114">
    <property type="protein sequence ID" value="KAF7115513.1"/>
    <property type="molecule type" value="Genomic_DNA"/>
</dbReference>
<dbReference type="PRINTS" id="PR00469">
    <property type="entry name" value="PNDRDTASEII"/>
</dbReference>
<gene>
    <name evidence="5" type="ORF">CNMCM5793_002471</name>
</gene>
<accession>A0A8H6P2R4</accession>
<name>A0A8H6P2R4_9EURO</name>
<keyword evidence="2" id="KW-0285">Flavoprotein</keyword>
<dbReference type="SUPFAM" id="SSF51905">
    <property type="entry name" value="FAD/NAD(P)-binding domain"/>
    <property type="match status" value="1"/>
</dbReference>
<protein>
    <recommendedName>
        <fullName evidence="4">FAD/NAD(P)-binding domain-containing protein</fullName>
    </recommendedName>
</protein>
<dbReference type="GO" id="GO:0097237">
    <property type="term" value="P:cellular response to toxic substance"/>
    <property type="evidence" value="ECO:0007669"/>
    <property type="project" value="UniProtKB-ARBA"/>
</dbReference>
<dbReference type="Pfam" id="PF07992">
    <property type="entry name" value="Pyr_redox_2"/>
    <property type="match status" value="1"/>
</dbReference>
<proteinExistence type="inferred from homology"/>